<feature type="chain" id="PRO_5043429548" evidence="2">
    <location>
        <begin position="23"/>
        <end position="305"/>
    </location>
</feature>
<evidence type="ECO:0000256" key="1">
    <source>
        <dbReference type="SAM" id="MobiDB-lite"/>
    </source>
</evidence>
<feature type="region of interest" description="Disordered" evidence="1">
    <location>
        <begin position="46"/>
        <end position="72"/>
    </location>
</feature>
<gene>
    <name evidence="3" type="ORF">TWF481_002229</name>
</gene>
<keyword evidence="4" id="KW-1185">Reference proteome</keyword>
<dbReference type="AlphaFoldDB" id="A0AAV9VSM2"/>
<dbReference type="EMBL" id="JAVHJL010000011">
    <property type="protein sequence ID" value="KAK6496205.1"/>
    <property type="molecule type" value="Genomic_DNA"/>
</dbReference>
<organism evidence="3 4">
    <name type="scientific">Arthrobotrys musiformis</name>
    <dbReference type="NCBI Taxonomy" id="47236"/>
    <lineage>
        <taxon>Eukaryota</taxon>
        <taxon>Fungi</taxon>
        <taxon>Dikarya</taxon>
        <taxon>Ascomycota</taxon>
        <taxon>Pezizomycotina</taxon>
        <taxon>Orbiliomycetes</taxon>
        <taxon>Orbiliales</taxon>
        <taxon>Orbiliaceae</taxon>
        <taxon>Arthrobotrys</taxon>
    </lineage>
</organism>
<protein>
    <submittedName>
        <fullName evidence="3">Uncharacterized protein</fullName>
    </submittedName>
</protein>
<comment type="caution">
    <text evidence="3">The sequence shown here is derived from an EMBL/GenBank/DDBJ whole genome shotgun (WGS) entry which is preliminary data.</text>
</comment>
<keyword evidence="2" id="KW-0732">Signal</keyword>
<evidence type="ECO:0000313" key="3">
    <source>
        <dbReference type="EMBL" id="KAK6496205.1"/>
    </source>
</evidence>
<name>A0AAV9VSM2_9PEZI</name>
<feature type="signal peptide" evidence="2">
    <location>
        <begin position="1"/>
        <end position="22"/>
    </location>
</feature>
<reference evidence="3 4" key="1">
    <citation type="submission" date="2023-08" db="EMBL/GenBank/DDBJ databases">
        <authorList>
            <person name="Palmer J.M."/>
        </authorList>
    </citation>
    <scope>NUCLEOTIDE SEQUENCE [LARGE SCALE GENOMIC DNA]</scope>
    <source>
        <strain evidence="3 4">TWF481</strain>
    </source>
</reference>
<evidence type="ECO:0000313" key="4">
    <source>
        <dbReference type="Proteomes" id="UP001370758"/>
    </source>
</evidence>
<accession>A0AAV9VSM2</accession>
<sequence length="305" mass="33515">MVAYSSIFSLHILLALATSAFAVPLQDPVPVISRNDGKQMLKDTGFEVGRKDNGEPTVNSDTIEGPGTPSLGDFQTGPFDVVELLWVQEDSDRKQLFEGADARNPARHLPMANLSQSPGNIAVLKRGAEETDKIVKRLPIDIPAQISAQISAQVSAKLNSIGASIIHIWLGSSTGADLSRVLDSKSVREVRDSFQRTLDKENMETGENKTLETVLLEAFDEFLAPKIENIQEALTESIRKRSPYPLLEAISDFLKVFNYIFNEIRGTLVDIGVLTGDDKLPKPAEAELRRSVEAFLIGLPLRLHL</sequence>
<proteinExistence type="predicted"/>
<dbReference type="Proteomes" id="UP001370758">
    <property type="component" value="Unassembled WGS sequence"/>
</dbReference>
<evidence type="ECO:0000256" key="2">
    <source>
        <dbReference type="SAM" id="SignalP"/>
    </source>
</evidence>